<reference evidence="2 3" key="1">
    <citation type="journal article" date="2013" name="PLoS ONE">
        <title>Identification and characterization of three novel lipases belonging to families II and V from Anaerovibrio lipolyticus 5ST.</title>
        <authorList>
            <person name="Prive F."/>
            <person name="Kaderbhai N.N."/>
            <person name="Girdwood S."/>
            <person name="Worgan H.J."/>
            <person name="Pinloche E."/>
            <person name="Scollan N.D."/>
            <person name="Huws S.A."/>
            <person name="Newbold C.J."/>
        </authorList>
    </citation>
    <scope>NUCLEOTIDE SEQUENCE [LARGE SCALE GENOMIC DNA]</scope>
    <source>
        <strain evidence="2 3">5S</strain>
    </source>
</reference>
<keyword evidence="2" id="KW-0347">Helicase</keyword>
<dbReference type="InterPro" id="IPR027417">
    <property type="entry name" value="P-loop_NTPase"/>
</dbReference>
<dbReference type="PROSITE" id="PS51192">
    <property type="entry name" value="HELICASE_ATP_BIND_1"/>
    <property type="match status" value="1"/>
</dbReference>
<dbReference type="Gene3D" id="3.40.50.300">
    <property type="entry name" value="P-loop containing nucleotide triphosphate hydrolases"/>
    <property type="match status" value="1"/>
</dbReference>
<evidence type="ECO:0000313" key="2">
    <source>
        <dbReference type="EMBL" id="KHM51616.1"/>
    </source>
</evidence>
<dbReference type="AlphaFoldDB" id="A0A0B2JY91"/>
<organism evidence="2 3">
    <name type="scientific">Anaerovibrio lipolyticus</name>
    <dbReference type="NCBI Taxonomy" id="82374"/>
    <lineage>
        <taxon>Bacteria</taxon>
        <taxon>Bacillati</taxon>
        <taxon>Bacillota</taxon>
        <taxon>Negativicutes</taxon>
        <taxon>Selenomonadales</taxon>
        <taxon>Selenomonadaceae</taxon>
        <taxon>Anaerovibrio</taxon>
    </lineage>
</organism>
<dbReference type="PANTHER" id="PTHR10799">
    <property type="entry name" value="SNF2/RAD54 HELICASE FAMILY"/>
    <property type="match status" value="1"/>
</dbReference>
<dbReference type="Pfam" id="PF00271">
    <property type="entry name" value="Helicase_C"/>
    <property type="match status" value="1"/>
</dbReference>
<sequence length="456" mass="51759">MKFIPHDYQMEAMERLLDNDHYGLFLDMGLGKTIITETAVQELIEDFAVSKVLIIAPKTVAESTWQDEAMKWDHLSLTFSTVMGTAAQRAAALKKRADCYVINRENVVWLCEHYKFRLPFDMVIIDESSSFKNHQAKRFRALKKCITGFKRVVILTGTPAPNTLMDIWSQLYLLDQGASLGKTISCYREKYFKLGQTNGYVVYNYRLKPGADEEIYKAIEPSVMSLKAADYIKLPERMDNVVHVDLPEGALKKYKQMRQDYCLSLDADDITATSAAALSNKLLQMANGCVYDDDGGVIEIHEAKLDKLAEIIEMNEGQPVLVFYAYRHDLTKLKKKFANAKILSCSQDMKDWNDGKTELLLAHPASTAYGLNLQAGGHIIVWYGLTWSLELYQQANARLYRQGQNRPVIIHHLVAKGTMDEQVMDALQKKTAGQDALLEAVKAEIRRMKKDECKSN</sequence>
<dbReference type="InterPro" id="IPR038718">
    <property type="entry name" value="SNF2-like_sf"/>
</dbReference>
<dbReference type="Pfam" id="PF00176">
    <property type="entry name" value="SNF2-rel_dom"/>
    <property type="match status" value="1"/>
</dbReference>
<dbReference type="GO" id="GO:0004386">
    <property type="term" value="F:helicase activity"/>
    <property type="evidence" value="ECO:0007669"/>
    <property type="project" value="UniProtKB-KW"/>
</dbReference>
<evidence type="ECO:0000313" key="3">
    <source>
        <dbReference type="Proteomes" id="UP000030993"/>
    </source>
</evidence>
<dbReference type="InterPro" id="IPR000330">
    <property type="entry name" value="SNF2_N"/>
</dbReference>
<feature type="domain" description="Helicase ATP-binding" evidence="1">
    <location>
        <begin position="13"/>
        <end position="177"/>
    </location>
</feature>
<dbReference type="SUPFAM" id="SSF52540">
    <property type="entry name" value="P-loop containing nucleoside triphosphate hydrolases"/>
    <property type="match status" value="2"/>
</dbReference>
<comment type="caution">
    <text evidence="2">The sequence shown here is derived from an EMBL/GenBank/DDBJ whole genome shotgun (WGS) entry which is preliminary data.</text>
</comment>
<keyword evidence="2" id="KW-0067">ATP-binding</keyword>
<protein>
    <submittedName>
        <fullName evidence="2">DEAD/DEAH box helicase</fullName>
    </submittedName>
</protein>
<dbReference type="GO" id="GO:0005524">
    <property type="term" value="F:ATP binding"/>
    <property type="evidence" value="ECO:0007669"/>
    <property type="project" value="InterPro"/>
</dbReference>
<dbReference type="InterPro" id="IPR014001">
    <property type="entry name" value="Helicase_ATP-bd"/>
</dbReference>
<keyword evidence="3" id="KW-1185">Reference proteome</keyword>
<accession>A0A0B2JY91</accession>
<dbReference type="Gene3D" id="3.40.50.10810">
    <property type="entry name" value="Tandem AAA-ATPase domain"/>
    <property type="match status" value="1"/>
</dbReference>
<dbReference type="SMART" id="SM00487">
    <property type="entry name" value="DEXDc"/>
    <property type="match status" value="1"/>
</dbReference>
<evidence type="ECO:0000259" key="1">
    <source>
        <dbReference type="PROSITE" id="PS51192"/>
    </source>
</evidence>
<keyword evidence="2" id="KW-0547">Nucleotide-binding</keyword>
<name>A0A0B2JY91_9FIRM</name>
<keyword evidence="2" id="KW-0378">Hydrolase</keyword>
<dbReference type="InterPro" id="IPR001650">
    <property type="entry name" value="Helicase_C-like"/>
</dbReference>
<proteinExistence type="predicted"/>
<dbReference type="EMBL" id="JSCE01000183">
    <property type="protein sequence ID" value="KHM51616.1"/>
    <property type="molecule type" value="Genomic_DNA"/>
</dbReference>
<dbReference type="STRING" id="82374.NZ47_09545"/>
<dbReference type="Proteomes" id="UP000030993">
    <property type="component" value="Unassembled WGS sequence"/>
</dbReference>
<gene>
    <name evidence="2" type="ORF">NZ47_09545</name>
</gene>
<dbReference type="RefSeq" id="WP_039209768.1">
    <property type="nucleotide sequence ID" value="NZ_JSCE01000183.1"/>
</dbReference>